<evidence type="ECO:0000259" key="6">
    <source>
        <dbReference type="PROSITE" id="PS50977"/>
    </source>
</evidence>
<dbReference type="PROSITE" id="PS50977">
    <property type="entry name" value="HTH_TETR_2"/>
    <property type="match status" value="1"/>
</dbReference>
<comment type="caution">
    <text evidence="7">The sequence shown here is derived from an EMBL/GenBank/DDBJ whole genome shotgun (WGS) entry which is preliminary data.</text>
</comment>
<dbReference type="Gene3D" id="1.10.357.10">
    <property type="entry name" value="Tetracycline Repressor, domain 2"/>
    <property type="match status" value="1"/>
</dbReference>
<keyword evidence="5" id="KW-1133">Transmembrane helix</keyword>
<name>A0ABU9VQE8_9CLOT</name>
<evidence type="ECO:0000256" key="2">
    <source>
        <dbReference type="ARBA" id="ARBA00023125"/>
    </source>
</evidence>
<evidence type="ECO:0000256" key="3">
    <source>
        <dbReference type="ARBA" id="ARBA00023163"/>
    </source>
</evidence>
<organism evidence="7 8">
    <name type="scientific">Anoxynatronum sibiricum</name>
    <dbReference type="NCBI Taxonomy" id="210623"/>
    <lineage>
        <taxon>Bacteria</taxon>
        <taxon>Bacillati</taxon>
        <taxon>Bacillota</taxon>
        <taxon>Clostridia</taxon>
        <taxon>Eubacteriales</taxon>
        <taxon>Clostridiaceae</taxon>
        <taxon>Anoxynatronum</taxon>
    </lineage>
</organism>
<dbReference type="InterPro" id="IPR001647">
    <property type="entry name" value="HTH_TetR"/>
</dbReference>
<dbReference type="PANTHER" id="PTHR47506">
    <property type="entry name" value="TRANSCRIPTIONAL REGULATORY PROTEIN"/>
    <property type="match status" value="1"/>
</dbReference>
<keyword evidence="2 4" id="KW-0238">DNA-binding</keyword>
<keyword evidence="8" id="KW-1185">Reference proteome</keyword>
<keyword evidence="5" id="KW-0812">Transmembrane</keyword>
<dbReference type="InterPro" id="IPR009057">
    <property type="entry name" value="Homeodomain-like_sf"/>
</dbReference>
<dbReference type="Pfam" id="PF00440">
    <property type="entry name" value="TetR_N"/>
    <property type="match status" value="1"/>
</dbReference>
<evidence type="ECO:0000256" key="4">
    <source>
        <dbReference type="PROSITE-ProRule" id="PRU00335"/>
    </source>
</evidence>
<gene>
    <name evidence="7" type="ORF">AAIG11_01245</name>
</gene>
<dbReference type="Proteomes" id="UP001407405">
    <property type="component" value="Unassembled WGS sequence"/>
</dbReference>
<reference evidence="7 8" key="1">
    <citation type="submission" date="2024-04" db="EMBL/GenBank/DDBJ databases">
        <title>Genome sequencing and metabolic network reconstruction of aminoacids and betaine degradation by Anoxynatronum sibiricum.</title>
        <authorList>
            <person name="Detkova E.N."/>
            <person name="Boltjanskaja Y.V."/>
            <person name="Mardanov A.V."/>
            <person name="Kevbrin V."/>
        </authorList>
    </citation>
    <scope>NUCLEOTIDE SEQUENCE [LARGE SCALE GENOMIC DNA]</scope>
    <source>
        <strain evidence="7 8">Z-7981</strain>
    </source>
</reference>
<proteinExistence type="predicted"/>
<dbReference type="PANTHER" id="PTHR47506:SF1">
    <property type="entry name" value="HTH-TYPE TRANSCRIPTIONAL REGULATOR YJDC"/>
    <property type="match status" value="1"/>
</dbReference>
<evidence type="ECO:0000313" key="8">
    <source>
        <dbReference type="Proteomes" id="UP001407405"/>
    </source>
</evidence>
<dbReference type="Gene3D" id="1.10.10.60">
    <property type="entry name" value="Homeodomain-like"/>
    <property type="match status" value="1"/>
</dbReference>
<feature type="DNA-binding region" description="H-T-H motif" evidence="4">
    <location>
        <begin position="23"/>
        <end position="42"/>
    </location>
</feature>
<keyword evidence="5" id="KW-0472">Membrane</keyword>
<evidence type="ECO:0000256" key="5">
    <source>
        <dbReference type="SAM" id="Phobius"/>
    </source>
</evidence>
<dbReference type="PRINTS" id="PR00455">
    <property type="entry name" value="HTHTETR"/>
</dbReference>
<dbReference type="SUPFAM" id="SSF46689">
    <property type="entry name" value="Homeodomain-like"/>
    <property type="match status" value="1"/>
</dbReference>
<dbReference type="EMBL" id="JBCITM010000001">
    <property type="protein sequence ID" value="MEN1759085.1"/>
    <property type="molecule type" value="Genomic_DNA"/>
</dbReference>
<feature type="domain" description="HTH tetR-type" evidence="6">
    <location>
        <begin position="1"/>
        <end position="60"/>
    </location>
</feature>
<evidence type="ECO:0000256" key="1">
    <source>
        <dbReference type="ARBA" id="ARBA00023015"/>
    </source>
</evidence>
<sequence>MSKKDDLLHHTYELFSKQGDSVSLSTIAEAASIKKASIYAHFDSKEDLLFQVINAHIQHYSCATKKQLEKLKKESLEVTLKQFYQFNLHYFHEPTRLLFWKRCLLLSEGPLKDRVEQAHRKVHDRNMKCLADRYLQDTHTHQKPAGNLPIFINSYLILLLGMLYSLFTFEHDLSSYDHAFDIFWKGLRQHQIDSDVSSVISDRLQSTKLHCPSGRRISGNNPN</sequence>
<accession>A0ABU9VQE8</accession>
<keyword evidence="1" id="KW-0805">Transcription regulation</keyword>
<protein>
    <submittedName>
        <fullName evidence="7">TetR/AcrR family transcriptional regulator</fullName>
    </submittedName>
</protein>
<keyword evidence="3" id="KW-0804">Transcription</keyword>
<evidence type="ECO:0000313" key="7">
    <source>
        <dbReference type="EMBL" id="MEN1759085.1"/>
    </source>
</evidence>
<feature type="transmembrane region" description="Helical" evidence="5">
    <location>
        <begin position="148"/>
        <end position="167"/>
    </location>
</feature>